<proteinExistence type="predicted"/>
<sequence>MPSFNINCPVPLNQQPLNEYLELRKTLLFSWFNCKLVYYMYAVFEIFLCFFITCGFVLCYILIHFTNFYKLLIIDFIVVDTICFLLFFRLYLVWSYVFKRLTSATIFYEESGWYDGQIWIKTIDTLTRDRLIASSQILPFLKRIKYTCFIFCINFCFHYFLYNFF</sequence>
<dbReference type="Pfam" id="PF06799">
    <property type="entry name" value="CGLD27-like"/>
    <property type="match status" value="1"/>
</dbReference>
<keyword evidence="3" id="KW-0812">Transmembrane</keyword>
<geneLocation type="chloroplast" evidence="4"/>
<keyword evidence="4" id="KW-0150">Chloroplast</keyword>
<accession>A0A1Z1M6I4</accession>
<dbReference type="AlphaFoldDB" id="A0A1Z1M6I4"/>
<dbReference type="EMBL" id="MF101418">
    <property type="protein sequence ID" value="ARW61473.1"/>
    <property type="molecule type" value="Genomic_DNA"/>
</dbReference>
<keyword evidence="3" id="KW-0472">Membrane</keyword>
<evidence type="ECO:0000256" key="2">
    <source>
        <dbReference type="ARBA" id="ARBA00022640"/>
    </source>
</evidence>
<dbReference type="RefSeq" id="YP_009392911.1">
    <property type="nucleotide sequence ID" value="NC_035265.1"/>
</dbReference>
<protein>
    <recommendedName>
        <fullName evidence="5">Ycf36</fullName>
    </recommendedName>
</protein>
<feature type="transmembrane region" description="Helical" evidence="3">
    <location>
        <begin position="69"/>
        <end position="92"/>
    </location>
</feature>
<dbReference type="InterPro" id="IPR009631">
    <property type="entry name" value="CGLD27-like"/>
</dbReference>
<evidence type="ECO:0008006" key="5">
    <source>
        <dbReference type="Google" id="ProtNLM"/>
    </source>
</evidence>
<gene>
    <name evidence="4" type="primary">ycf36</name>
</gene>
<evidence type="ECO:0000256" key="3">
    <source>
        <dbReference type="SAM" id="Phobius"/>
    </source>
</evidence>
<keyword evidence="2 4" id="KW-0934">Plastid</keyword>
<reference evidence="4" key="1">
    <citation type="journal article" date="2017" name="J. Phycol.">
        <title>Analysis of chloroplast genomes and a supermatrix inform reclassification of the Rhodomelaceae (Rhodophyta).</title>
        <authorList>
            <person name="Diaz-Tapia P."/>
            <person name="Maggs C.A."/>
            <person name="West J.A."/>
            <person name="Verbruggen H."/>
        </authorList>
    </citation>
    <scope>NUCLEOTIDE SEQUENCE</scope>
    <source>
        <strain evidence="4">JW3535</strain>
    </source>
</reference>
<evidence type="ECO:0000313" key="4">
    <source>
        <dbReference type="EMBL" id="ARW61473.1"/>
    </source>
</evidence>
<dbReference type="PANTHER" id="PTHR34214">
    <property type="match status" value="1"/>
</dbReference>
<keyword evidence="3" id="KW-1133">Transmembrane helix</keyword>
<organism evidence="4">
    <name type="scientific">Caloglossa intermedia</name>
    <dbReference type="NCBI Taxonomy" id="100879"/>
    <lineage>
        <taxon>Eukaryota</taxon>
        <taxon>Rhodophyta</taxon>
        <taxon>Florideophyceae</taxon>
        <taxon>Rhodymeniophycidae</taxon>
        <taxon>Ceramiales</taxon>
        <taxon>Delesseriaceae</taxon>
        <taxon>Caloglossa</taxon>
    </lineage>
</organism>
<name>A0A1Z1M6I4_9FLOR</name>
<dbReference type="GO" id="GO:0009536">
    <property type="term" value="C:plastid"/>
    <property type="evidence" value="ECO:0007669"/>
    <property type="project" value="UniProtKB-SubCell"/>
</dbReference>
<feature type="transmembrane region" description="Helical" evidence="3">
    <location>
        <begin position="144"/>
        <end position="162"/>
    </location>
</feature>
<dbReference type="PANTHER" id="PTHR34214:SF3">
    <property type="entry name" value="PROTEIN CONSERVED IN THE GREEN LINEAGE AND DIATOMS 27, CHLOROPLASTIC"/>
    <property type="match status" value="1"/>
</dbReference>
<feature type="transmembrane region" description="Helical" evidence="3">
    <location>
        <begin position="38"/>
        <end position="63"/>
    </location>
</feature>
<evidence type="ECO:0000256" key="1">
    <source>
        <dbReference type="ARBA" id="ARBA00004474"/>
    </source>
</evidence>
<dbReference type="GeneID" id="33354521"/>
<comment type="subcellular location">
    <subcellularLocation>
        <location evidence="1">Plastid</location>
    </subcellularLocation>
</comment>